<feature type="binding site" evidence="2">
    <location>
        <position position="368"/>
    </location>
    <ligand>
        <name>Zn(2+)</name>
        <dbReference type="ChEBI" id="CHEBI:29105"/>
        <note>catalytic</note>
    </ligand>
</feature>
<evidence type="ECO:0000313" key="6">
    <source>
        <dbReference type="Proteomes" id="UP001156666"/>
    </source>
</evidence>
<keyword evidence="2" id="KW-0479">Metal-binding</keyword>
<dbReference type="Proteomes" id="UP001156666">
    <property type="component" value="Unassembled WGS sequence"/>
</dbReference>
<dbReference type="InterPro" id="IPR027268">
    <property type="entry name" value="Peptidase_M4/M1_CTD_sf"/>
</dbReference>
<dbReference type="RefSeq" id="WP_235292044.1">
    <property type="nucleotide sequence ID" value="NZ_BSOH01000027.1"/>
</dbReference>
<dbReference type="PANTHER" id="PTHR45726">
    <property type="entry name" value="LEUKOTRIENE A-4 HYDROLASE"/>
    <property type="match status" value="1"/>
</dbReference>
<accession>A0AA37SUT2</accession>
<dbReference type="GO" id="GO:0008270">
    <property type="term" value="F:zinc ion binding"/>
    <property type="evidence" value="ECO:0007669"/>
    <property type="project" value="InterPro"/>
</dbReference>
<keyword evidence="6" id="KW-1185">Reference proteome</keyword>
<keyword evidence="3" id="KW-0732">Signal</keyword>
<gene>
    <name evidence="5" type="ORF">GCM10007940_38670</name>
</gene>
<feature type="binding site" evidence="2">
    <location>
        <position position="364"/>
    </location>
    <ligand>
        <name>Zn(2+)</name>
        <dbReference type="ChEBI" id="CHEBI:29105"/>
        <note>catalytic</note>
    </ligand>
</feature>
<feature type="chain" id="PRO_5041356748" description="Peptidase M1 membrane alanine aminopeptidase domain-containing protein" evidence="3">
    <location>
        <begin position="20"/>
        <end position="1009"/>
    </location>
</feature>
<dbReference type="GO" id="GO:0008237">
    <property type="term" value="F:metallopeptidase activity"/>
    <property type="evidence" value="ECO:0007669"/>
    <property type="project" value="InterPro"/>
</dbReference>
<dbReference type="InterPro" id="IPR014782">
    <property type="entry name" value="Peptidase_M1_dom"/>
</dbReference>
<evidence type="ECO:0000313" key="5">
    <source>
        <dbReference type="EMBL" id="GLR19251.1"/>
    </source>
</evidence>
<feature type="domain" description="Peptidase M1 membrane alanine aminopeptidase" evidence="4">
    <location>
        <begin position="314"/>
        <end position="515"/>
    </location>
</feature>
<comment type="cofactor">
    <cofactor evidence="2">
        <name>Zn(2+)</name>
        <dbReference type="ChEBI" id="CHEBI:29105"/>
    </cofactor>
    <text evidence="2">Binds 1 zinc ion per subunit.</text>
</comment>
<organism evidence="5 6">
    <name type="scientific">Portibacter lacus</name>
    <dbReference type="NCBI Taxonomy" id="1099794"/>
    <lineage>
        <taxon>Bacteria</taxon>
        <taxon>Pseudomonadati</taxon>
        <taxon>Bacteroidota</taxon>
        <taxon>Saprospiria</taxon>
        <taxon>Saprospirales</taxon>
        <taxon>Haliscomenobacteraceae</taxon>
        <taxon>Portibacter</taxon>
    </lineage>
</organism>
<proteinExistence type="predicted"/>
<keyword evidence="2" id="KW-0862">Zinc</keyword>
<feature type="signal peptide" evidence="3">
    <location>
        <begin position="1"/>
        <end position="19"/>
    </location>
</feature>
<reference evidence="5" key="1">
    <citation type="journal article" date="2014" name="Int. J. Syst. Evol. Microbiol.">
        <title>Complete genome sequence of Corynebacterium casei LMG S-19264T (=DSM 44701T), isolated from a smear-ripened cheese.</title>
        <authorList>
            <consortium name="US DOE Joint Genome Institute (JGI-PGF)"/>
            <person name="Walter F."/>
            <person name="Albersmeier A."/>
            <person name="Kalinowski J."/>
            <person name="Ruckert C."/>
        </authorList>
    </citation>
    <scope>NUCLEOTIDE SEQUENCE</scope>
    <source>
        <strain evidence="5">NBRC 108769</strain>
    </source>
</reference>
<protein>
    <recommendedName>
        <fullName evidence="4">Peptidase M1 membrane alanine aminopeptidase domain-containing protein</fullName>
    </recommendedName>
</protein>
<dbReference type="CDD" id="cd09604">
    <property type="entry name" value="M1_APN_like"/>
    <property type="match status" value="1"/>
</dbReference>
<feature type="active site" description="Proton donor" evidence="1">
    <location>
        <position position="458"/>
    </location>
</feature>
<name>A0AA37SUT2_9BACT</name>
<dbReference type="Gene3D" id="1.10.390.10">
    <property type="entry name" value="Neutral Protease Domain 2"/>
    <property type="match status" value="1"/>
</dbReference>
<evidence type="ECO:0000256" key="1">
    <source>
        <dbReference type="PIRSR" id="PIRSR634015-1"/>
    </source>
</evidence>
<dbReference type="AlphaFoldDB" id="A0AA37SUT2"/>
<dbReference type="EMBL" id="BSOH01000027">
    <property type="protein sequence ID" value="GLR19251.1"/>
    <property type="molecule type" value="Genomic_DNA"/>
</dbReference>
<dbReference type="SUPFAM" id="SSF55486">
    <property type="entry name" value="Metalloproteases ('zincins'), catalytic domain"/>
    <property type="match status" value="1"/>
</dbReference>
<evidence type="ECO:0000256" key="2">
    <source>
        <dbReference type="PIRSR" id="PIRSR634015-3"/>
    </source>
</evidence>
<dbReference type="Pfam" id="PF01433">
    <property type="entry name" value="Peptidase_M1"/>
    <property type="match status" value="1"/>
</dbReference>
<reference evidence="5" key="2">
    <citation type="submission" date="2023-01" db="EMBL/GenBank/DDBJ databases">
        <title>Draft genome sequence of Portibacter lacus strain NBRC 108769.</title>
        <authorList>
            <person name="Sun Q."/>
            <person name="Mori K."/>
        </authorList>
    </citation>
    <scope>NUCLEOTIDE SEQUENCE</scope>
    <source>
        <strain evidence="5">NBRC 108769</strain>
    </source>
</reference>
<dbReference type="PANTHER" id="PTHR45726:SF3">
    <property type="entry name" value="LEUKOTRIENE A-4 HYDROLASE"/>
    <property type="match status" value="1"/>
</dbReference>
<dbReference type="InterPro" id="IPR034015">
    <property type="entry name" value="M1_LTA4H"/>
</dbReference>
<sequence length="1009" mass="116135">MIKYILTVTSILISLSSFGQDYFQQEVDYDIKVKLIDSIHTLEGDIKITYKNNSPDALSEIYMHLWGNAFKNRTTAFAKQKVRSFNTDFYYAEEEELGFYSNLDFKVNGNSVTWKLDEENIDIGKITLSQPLGPGETITISTPFSLRIPNSYSRLGHVETSYQMTQWFPKPAVYDRNGWHQMPYLDMGEFYSEFGDFNVEITLPENYYVGATGLLQNESEKAFLKERIKYTDQYLLDTLRDHSAYPASSMKMKTLKYTAERVHDFAWFADKRFLVQKDVATLSSGKDVDCWVFFTDLEKDLWKDGAFYVKRAVEFYSERVGDYPYPHATAVQSALSAGAGMEYPMITVIGRSVTAPALDQVITHEVGHNWFYGILASNERDFPWMDEGMNSYHDHKYTSIYYDDYDEAGGIMPKKIERQMEYSTLSLAYQVWARIGKDQAPNTTSNDLTTLNYFLGAYEKPAMAFKLLENYIGEEQLVTAMRKYYDEWKFRHPQPEDTKASFEHSTGLDLDWLFDGMLFSNQVYDYKVKSINLNEGTIEIENNGMVAAPINLTYYTDTAVGETVWYDGFLGSKKLPLVNKEVKIVELDKERISLDIKPSNNDYKIKGGAVGSKLKLRWLSGLTTSKTEKIFMLPIIGFNSADQLQVGIAFHNYGIPLSNFQYYIQPGVGSRDGSLIGSFEFRRDFPQRTGKLRNVSIALGGKSFHESYNERFDYSLRFTRIQPSIEFEWKDKLVSPIAHYVRYRPIGIVTENARIGRETGFEGKDRNLAIIHNAEYNYLRRSPIAPLDVKVNTEFQQYKRGDATKRYLKLYASADAKYAYKKGKFFEIRGFAGFFPLHTEGDISTSAAIGNFSMFSRGFNDYRYDQHFIDRNGQEGFFTRQVAIADGGFKNGITNSMPIGLSNKYLASINLAIDLPFGWSKMLPIKPYFDAGVYSYKATTSEPFQQEVLYSGGLMIDFQKTIMIHFPLFNSERITNIYEQTAANYWQRISFTIDINKLNPHGLKHWFLR</sequence>
<comment type="caution">
    <text evidence="5">The sequence shown here is derived from an EMBL/GenBank/DDBJ whole genome shotgun (WGS) entry which is preliminary data.</text>
</comment>
<feature type="binding site" evidence="2">
    <location>
        <position position="387"/>
    </location>
    <ligand>
        <name>Zn(2+)</name>
        <dbReference type="ChEBI" id="CHEBI:29105"/>
        <note>catalytic</note>
    </ligand>
</feature>
<evidence type="ECO:0000259" key="4">
    <source>
        <dbReference type="Pfam" id="PF01433"/>
    </source>
</evidence>
<evidence type="ECO:0000256" key="3">
    <source>
        <dbReference type="SAM" id="SignalP"/>
    </source>
</evidence>
<feature type="active site" description="Proton acceptor" evidence="1">
    <location>
        <position position="365"/>
    </location>
</feature>